<sequence length="188" mass="20176">MNLRTAVISTFAYGSMTLCGALMAQAAPTTPAPAGQSAAAQLDDNDEDFLESAAQSGFTEIQGSKLAQDKATDADVKAFAEKMIADHTKVGKELETLARSKGYTLPTEPSLVQRTKLKALSAMDDSFDKRYVNQIGVAAHEDAVELFQEASAEAKDPEIKAFAAEKLPALQEHLEMARTLKQKVDPAK</sequence>
<dbReference type="PANTHER" id="PTHR38593:SF1">
    <property type="entry name" value="BLR2558 PROTEIN"/>
    <property type="match status" value="1"/>
</dbReference>
<dbReference type="AlphaFoldDB" id="A0A2N4UHU3"/>
<reference evidence="3 4" key="1">
    <citation type="submission" date="2017-10" db="EMBL/GenBank/DDBJ databases">
        <title>Two draft genome sequences of Pusillimonas sp. strains isolated from a nitrate- and radionuclide-contaminated groundwater in Russia.</title>
        <authorList>
            <person name="Grouzdev D.S."/>
            <person name="Tourova T.P."/>
            <person name="Goeva M.A."/>
            <person name="Babich T.L."/>
            <person name="Sokolova D.S."/>
            <person name="Abdullin R."/>
            <person name="Poltaraus A.B."/>
            <person name="Toshchakov S.V."/>
            <person name="Nazina T.N."/>
        </authorList>
    </citation>
    <scope>NUCLEOTIDE SEQUENCE [LARGE SCALE GENOMIC DNA]</scope>
    <source>
        <strain evidence="3 4">JR1/69-2-13</strain>
    </source>
</reference>
<feature type="signal peptide" evidence="1">
    <location>
        <begin position="1"/>
        <end position="26"/>
    </location>
</feature>
<dbReference type="Proteomes" id="UP000234328">
    <property type="component" value="Unassembled WGS sequence"/>
</dbReference>
<dbReference type="InterPro" id="IPR012347">
    <property type="entry name" value="Ferritin-like"/>
</dbReference>
<keyword evidence="1" id="KW-0732">Signal</keyword>
<dbReference type="Gene3D" id="1.20.1260.10">
    <property type="match status" value="1"/>
</dbReference>
<evidence type="ECO:0000259" key="2">
    <source>
        <dbReference type="Pfam" id="PF13628"/>
    </source>
</evidence>
<evidence type="ECO:0000256" key="1">
    <source>
        <dbReference type="SAM" id="SignalP"/>
    </source>
</evidence>
<gene>
    <name evidence="3" type="ORF">CR155_07455</name>
</gene>
<dbReference type="OrthoDB" id="118677at2"/>
<feature type="domain" description="DUF4142" evidence="2">
    <location>
        <begin position="45"/>
        <end position="180"/>
    </location>
</feature>
<evidence type="ECO:0000313" key="3">
    <source>
        <dbReference type="EMBL" id="PLC54596.1"/>
    </source>
</evidence>
<dbReference type="PANTHER" id="PTHR38593">
    <property type="entry name" value="BLR2558 PROTEIN"/>
    <property type="match status" value="1"/>
</dbReference>
<keyword evidence="4" id="KW-1185">Reference proteome</keyword>
<proteinExistence type="predicted"/>
<accession>A0A2N4UHU3</accession>
<name>A0A2N4UHU3_9BURK</name>
<dbReference type="EMBL" id="PDNV01000004">
    <property type="protein sequence ID" value="PLC54596.1"/>
    <property type="molecule type" value="Genomic_DNA"/>
</dbReference>
<protein>
    <submittedName>
        <fullName evidence="3">DUF305 domain-containing protein</fullName>
    </submittedName>
</protein>
<comment type="caution">
    <text evidence="3">The sequence shown here is derived from an EMBL/GenBank/DDBJ whole genome shotgun (WGS) entry which is preliminary data.</text>
</comment>
<dbReference type="InterPro" id="IPR025419">
    <property type="entry name" value="DUF4142"/>
</dbReference>
<dbReference type="RefSeq" id="WP_102069364.1">
    <property type="nucleotide sequence ID" value="NZ_PDNV01000004.1"/>
</dbReference>
<feature type="chain" id="PRO_5014697724" evidence="1">
    <location>
        <begin position="27"/>
        <end position="188"/>
    </location>
</feature>
<dbReference type="Pfam" id="PF13628">
    <property type="entry name" value="DUF4142"/>
    <property type="match status" value="1"/>
</dbReference>
<organism evidence="3 4">
    <name type="scientific">Pollutimonas nitritireducens</name>
    <dbReference type="NCBI Taxonomy" id="2045209"/>
    <lineage>
        <taxon>Bacteria</taxon>
        <taxon>Pseudomonadati</taxon>
        <taxon>Pseudomonadota</taxon>
        <taxon>Betaproteobacteria</taxon>
        <taxon>Burkholderiales</taxon>
        <taxon>Alcaligenaceae</taxon>
        <taxon>Pollutimonas</taxon>
    </lineage>
</organism>
<evidence type="ECO:0000313" key="4">
    <source>
        <dbReference type="Proteomes" id="UP000234328"/>
    </source>
</evidence>